<evidence type="ECO:0000313" key="1">
    <source>
        <dbReference type="EMBL" id="KAH0757942.1"/>
    </source>
</evidence>
<name>A0ABQ7V3K1_SOLTU</name>
<keyword evidence="2" id="KW-1185">Reference proteome</keyword>
<reference evidence="1 2" key="1">
    <citation type="journal article" date="2021" name="bioRxiv">
        <title>Chromosome-scale and haplotype-resolved genome assembly of a tetraploid potato cultivar.</title>
        <authorList>
            <person name="Sun H."/>
            <person name="Jiao W.-B."/>
            <person name="Krause K."/>
            <person name="Campoy J.A."/>
            <person name="Goel M."/>
            <person name="Folz-Donahue K."/>
            <person name="Kukat C."/>
            <person name="Huettel B."/>
            <person name="Schneeberger K."/>
        </authorList>
    </citation>
    <scope>NUCLEOTIDE SEQUENCE [LARGE SCALE GENOMIC DNA]</scope>
    <source>
        <strain evidence="1">SolTubOtavaFocal</strain>
        <tissue evidence="1">Leaves</tissue>
    </source>
</reference>
<protein>
    <submittedName>
        <fullName evidence="1">Uncharacterized protein</fullName>
    </submittedName>
</protein>
<evidence type="ECO:0000313" key="2">
    <source>
        <dbReference type="Proteomes" id="UP000826656"/>
    </source>
</evidence>
<dbReference type="EMBL" id="JAIVGD010000015">
    <property type="protein sequence ID" value="KAH0757942.1"/>
    <property type="molecule type" value="Genomic_DNA"/>
</dbReference>
<organism evidence="1 2">
    <name type="scientific">Solanum tuberosum</name>
    <name type="common">Potato</name>
    <dbReference type="NCBI Taxonomy" id="4113"/>
    <lineage>
        <taxon>Eukaryota</taxon>
        <taxon>Viridiplantae</taxon>
        <taxon>Streptophyta</taxon>
        <taxon>Embryophyta</taxon>
        <taxon>Tracheophyta</taxon>
        <taxon>Spermatophyta</taxon>
        <taxon>Magnoliopsida</taxon>
        <taxon>eudicotyledons</taxon>
        <taxon>Gunneridae</taxon>
        <taxon>Pentapetalae</taxon>
        <taxon>asterids</taxon>
        <taxon>lamiids</taxon>
        <taxon>Solanales</taxon>
        <taxon>Solanaceae</taxon>
        <taxon>Solanoideae</taxon>
        <taxon>Solaneae</taxon>
        <taxon>Solanum</taxon>
    </lineage>
</organism>
<comment type="caution">
    <text evidence="1">The sequence shown here is derived from an EMBL/GenBank/DDBJ whole genome shotgun (WGS) entry which is preliminary data.</text>
</comment>
<dbReference type="Proteomes" id="UP000826656">
    <property type="component" value="Unassembled WGS sequence"/>
</dbReference>
<proteinExistence type="predicted"/>
<gene>
    <name evidence="1" type="ORF">KY290_021435</name>
</gene>
<accession>A0ABQ7V3K1</accession>
<sequence length="78" mass="9026">MLDRMIMQLANFSVRQNQIEEQYEKSFAKLKESLDVVKKMRKGRTMKIQSELIEGDPTMVTPVGNQLEWGLCLSSSYP</sequence>